<name>A0ABV1E4M1_9FIRM</name>
<dbReference type="InterPro" id="IPR013249">
    <property type="entry name" value="RNA_pol_sigma70_r4_t2"/>
</dbReference>
<dbReference type="PANTHER" id="PTHR43133">
    <property type="entry name" value="RNA POLYMERASE ECF-TYPE SIGMA FACTO"/>
    <property type="match status" value="1"/>
</dbReference>
<dbReference type="PANTHER" id="PTHR43133:SF51">
    <property type="entry name" value="RNA POLYMERASE SIGMA FACTOR"/>
    <property type="match status" value="1"/>
</dbReference>
<dbReference type="NCBIfam" id="TIGR02937">
    <property type="entry name" value="sigma70-ECF"/>
    <property type="match status" value="1"/>
</dbReference>
<dbReference type="SUPFAM" id="SSF88659">
    <property type="entry name" value="Sigma3 and sigma4 domains of RNA polymerase sigma factors"/>
    <property type="match status" value="1"/>
</dbReference>
<evidence type="ECO:0000256" key="1">
    <source>
        <dbReference type="ARBA" id="ARBA00010641"/>
    </source>
</evidence>
<dbReference type="InterPro" id="IPR014284">
    <property type="entry name" value="RNA_pol_sigma-70_dom"/>
</dbReference>
<evidence type="ECO:0000256" key="3">
    <source>
        <dbReference type="ARBA" id="ARBA00023082"/>
    </source>
</evidence>
<dbReference type="RefSeq" id="WP_349230838.1">
    <property type="nucleotide sequence ID" value="NZ_JBBMFK010000002.1"/>
</dbReference>
<organism evidence="7 8">
    <name type="scientific">Pseudoflavonifractor intestinihominis</name>
    <dbReference type="NCBI Taxonomy" id="3133171"/>
    <lineage>
        <taxon>Bacteria</taxon>
        <taxon>Bacillati</taxon>
        <taxon>Bacillota</taxon>
        <taxon>Clostridia</taxon>
        <taxon>Eubacteriales</taxon>
        <taxon>Oscillospiraceae</taxon>
        <taxon>Pseudoflavonifractor</taxon>
    </lineage>
</organism>
<evidence type="ECO:0000313" key="7">
    <source>
        <dbReference type="EMBL" id="MEQ2442249.1"/>
    </source>
</evidence>
<keyword evidence="3" id="KW-0731">Sigma factor</keyword>
<dbReference type="CDD" id="cd06171">
    <property type="entry name" value="Sigma70_r4"/>
    <property type="match status" value="1"/>
</dbReference>
<evidence type="ECO:0000256" key="4">
    <source>
        <dbReference type="ARBA" id="ARBA00023163"/>
    </source>
</evidence>
<feature type="domain" description="RNA polymerase sigma-70 region 2" evidence="5">
    <location>
        <begin position="20"/>
        <end position="86"/>
    </location>
</feature>
<comment type="caution">
    <text evidence="7">The sequence shown here is derived from an EMBL/GenBank/DDBJ whole genome shotgun (WGS) entry which is preliminary data.</text>
</comment>
<reference evidence="7 8" key="1">
    <citation type="submission" date="2024-03" db="EMBL/GenBank/DDBJ databases">
        <title>Human intestinal bacterial collection.</title>
        <authorList>
            <person name="Pauvert C."/>
            <person name="Hitch T.C.A."/>
            <person name="Clavel T."/>
        </authorList>
    </citation>
    <scope>NUCLEOTIDE SEQUENCE [LARGE SCALE GENOMIC DNA]</scope>
    <source>
        <strain evidence="7 8">CLA-AP-H29</strain>
    </source>
</reference>
<dbReference type="EMBL" id="JBBMFK010000002">
    <property type="protein sequence ID" value="MEQ2442249.1"/>
    <property type="molecule type" value="Genomic_DNA"/>
</dbReference>
<protein>
    <submittedName>
        <fullName evidence="7">Sigma-70 family RNA polymerase sigma factor</fullName>
    </submittedName>
</protein>
<sequence length="165" mass="18851">MTELVQRAVQGDTEAFVALMEARKQSFYKVARSMLGRDEDVADAVQETVLLCFEKLGQLRQPAHFRTWSTRILINVCQDMLRDRSRVTPVETVPERAEHDPGQANAEFLDLLEGIDEKYRTVLLLYYGEGFSVREISGLLSLKKETVKTRLKRGRGAVRLAYEAE</sequence>
<keyword evidence="8" id="KW-1185">Reference proteome</keyword>
<proteinExistence type="inferred from homology"/>
<dbReference type="InterPro" id="IPR007627">
    <property type="entry name" value="RNA_pol_sigma70_r2"/>
</dbReference>
<dbReference type="Gene3D" id="1.10.10.10">
    <property type="entry name" value="Winged helix-like DNA-binding domain superfamily/Winged helix DNA-binding domain"/>
    <property type="match status" value="1"/>
</dbReference>
<evidence type="ECO:0000256" key="2">
    <source>
        <dbReference type="ARBA" id="ARBA00023015"/>
    </source>
</evidence>
<dbReference type="Gene3D" id="1.10.1740.10">
    <property type="match status" value="1"/>
</dbReference>
<dbReference type="Pfam" id="PF08281">
    <property type="entry name" value="Sigma70_r4_2"/>
    <property type="match status" value="1"/>
</dbReference>
<dbReference type="SUPFAM" id="SSF88946">
    <property type="entry name" value="Sigma2 domain of RNA polymerase sigma factors"/>
    <property type="match status" value="1"/>
</dbReference>
<evidence type="ECO:0000259" key="5">
    <source>
        <dbReference type="Pfam" id="PF04542"/>
    </source>
</evidence>
<dbReference type="InterPro" id="IPR013325">
    <property type="entry name" value="RNA_pol_sigma_r2"/>
</dbReference>
<comment type="similarity">
    <text evidence="1">Belongs to the sigma-70 factor family. ECF subfamily.</text>
</comment>
<dbReference type="InterPro" id="IPR036388">
    <property type="entry name" value="WH-like_DNA-bd_sf"/>
</dbReference>
<keyword evidence="2" id="KW-0805">Transcription regulation</keyword>
<gene>
    <name evidence="7" type="ORF">WMO64_02050</name>
</gene>
<dbReference type="Proteomes" id="UP001464378">
    <property type="component" value="Unassembled WGS sequence"/>
</dbReference>
<feature type="domain" description="RNA polymerase sigma factor 70 region 4 type 2" evidence="6">
    <location>
        <begin position="107"/>
        <end position="155"/>
    </location>
</feature>
<keyword evidence="4" id="KW-0804">Transcription</keyword>
<accession>A0ABV1E4M1</accession>
<dbReference type="Pfam" id="PF04542">
    <property type="entry name" value="Sigma70_r2"/>
    <property type="match status" value="1"/>
</dbReference>
<evidence type="ECO:0000313" key="8">
    <source>
        <dbReference type="Proteomes" id="UP001464378"/>
    </source>
</evidence>
<evidence type="ECO:0000259" key="6">
    <source>
        <dbReference type="Pfam" id="PF08281"/>
    </source>
</evidence>
<dbReference type="InterPro" id="IPR013324">
    <property type="entry name" value="RNA_pol_sigma_r3/r4-like"/>
</dbReference>
<dbReference type="InterPro" id="IPR039425">
    <property type="entry name" value="RNA_pol_sigma-70-like"/>
</dbReference>